<dbReference type="PANTHER" id="PTHR31553:SF1">
    <property type="entry name" value="NF-KAPPA-B ESSENTIAL MODULATOR"/>
    <property type="match status" value="1"/>
</dbReference>
<proteinExistence type="predicted"/>
<dbReference type="InterPro" id="IPR032419">
    <property type="entry name" value="CC2-LZ_dom"/>
</dbReference>
<keyword evidence="6 8" id="KW-0175">Coiled coil</keyword>
<dbReference type="Pfam" id="PF16516">
    <property type="entry name" value="CC2-LZ"/>
    <property type="match status" value="1"/>
</dbReference>
<evidence type="ECO:0000256" key="6">
    <source>
        <dbReference type="ARBA" id="ARBA00023054"/>
    </source>
</evidence>
<feature type="region of interest" description="Disordered" evidence="9">
    <location>
        <begin position="682"/>
        <end position="706"/>
    </location>
</feature>
<dbReference type="GeneID" id="101858005"/>
<keyword evidence="11" id="KW-1185">Reference proteome</keyword>
<name>A0ABM0ZUB1_APLCA</name>
<evidence type="ECO:0000313" key="11">
    <source>
        <dbReference type="Proteomes" id="UP000694888"/>
    </source>
</evidence>
<dbReference type="Pfam" id="PF18414">
    <property type="entry name" value="zf_C2H2_10"/>
    <property type="match status" value="1"/>
</dbReference>
<feature type="coiled-coil region" evidence="8">
    <location>
        <begin position="530"/>
        <end position="623"/>
    </location>
</feature>
<feature type="coiled-coil region" evidence="8">
    <location>
        <begin position="330"/>
        <end position="382"/>
    </location>
</feature>
<keyword evidence="3" id="KW-0479">Metal-binding</keyword>
<evidence type="ECO:0000256" key="4">
    <source>
        <dbReference type="ARBA" id="ARBA00022771"/>
    </source>
</evidence>
<evidence type="ECO:0000256" key="3">
    <source>
        <dbReference type="ARBA" id="ARBA00022723"/>
    </source>
</evidence>
<dbReference type="Gene3D" id="1.20.5.390">
    <property type="entry name" value="L1 transposable element, trimerization domain"/>
    <property type="match status" value="1"/>
</dbReference>
<evidence type="ECO:0000259" key="10">
    <source>
        <dbReference type="PROSITE" id="PS51801"/>
    </source>
</evidence>
<accession>A0ABM0ZUB1</accession>
<keyword evidence="2" id="KW-0963">Cytoplasm</keyword>
<evidence type="ECO:0000256" key="5">
    <source>
        <dbReference type="ARBA" id="ARBA00022833"/>
    </source>
</evidence>
<protein>
    <submittedName>
        <fullName evidence="12">NF-kappa-B essential modulator</fullName>
    </submittedName>
</protein>
<feature type="coiled-coil region" evidence="8">
    <location>
        <begin position="90"/>
        <end position="131"/>
    </location>
</feature>
<evidence type="ECO:0000256" key="8">
    <source>
        <dbReference type="SAM" id="Coils"/>
    </source>
</evidence>
<dbReference type="InterPro" id="IPR034735">
    <property type="entry name" value="NEMO_ZF"/>
</dbReference>
<dbReference type="Gene3D" id="1.20.5.990">
    <property type="entry name" value="Nemo cc2-lz domain - 1d5 darpin complex"/>
    <property type="match status" value="1"/>
</dbReference>
<dbReference type="InterPro" id="IPR051301">
    <property type="entry name" value="Optineurin/NFkB_EssMod"/>
</dbReference>
<dbReference type="PANTHER" id="PTHR31553">
    <property type="entry name" value="NF-KAPPA-B ESSENTIAL MODULATOR"/>
    <property type="match status" value="1"/>
</dbReference>
<dbReference type="Proteomes" id="UP000694888">
    <property type="component" value="Unplaced"/>
</dbReference>
<evidence type="ECO:0000313" key="12">
    <source>
        <dbReference type="RefSeq" id="XP_012934622.1"/>
    </source>
</evidence>
<gene>
    <name evidence="12" type="primary">LOC101858005</name>
</gene>
<dbReference type="RefSeq" id="XP_012934622.1">
    <property type="nucleotide sequence ID" value="XM_013079168.2"/>
</dbReference>
<evidence type="ECO:0000256" key="9">
    <source>
        <dbReference type="SAM" id="MobiDB-lite"/>
    </source>
</evidence>
<keyword evidence="4 7" id="KW-0863">Zinc-finger</keyword>
<evidence type="ECO:0000256" key="1">
    <source>
        <dbReference type="ARBA" id="ARBA00004496"/>
    </source>
</evidence>
<organism evidence="11 12">
    <name type="scientific">Aplysia californica</name>
    <name type="common">California sea hare</name>
    <dbReference type="NCBI Taxonomy" id="6500"/>
    <lineage>
        <taxon>Eukaryota</taxon>
        <taxon>Metazoa</taxon>
        <taxon>Spiralia</taxon>
        <taxon>Lophotrochozoa</taxon>
        <taxon>Mollusca</taxon>
        <taxon>Gastropoda</taxon>
        <taxon>Heterobranchia</taxon>
        <taxon>Euthyneura</taxon>
        <taxon>Tectipleura</taxon>
        <taxon>Aplysiida</taxon>
        <taxon>Aplysioidea</taxon>
        <taxon>Aplysiidae</taxon>
        <taxon>Aplysia</taxon>
    </lineage>
</organism>
<reference evidence="12" key="1">
    <citation type="submission" date="2025-08" db="UniProtKB">
        <authorList>
            <consortium name="RefSeq"/>
        </authorList>
    </citation>
    <scope>IDENTIFICATION</scope>
</reference>
<keyword evidence="5" id="KW-0862">Zinc</keyword>
<comment type="subcellular location">
    <subcellularLocation>
        <location evidence="1">Cytoplasm</location>
    </subcellularLocation>
</comment>
<evidence type="ECO:0000256" key="2">
    <source>
        <dbReference type="ARBA" id="ARBA00022490"/>
    </source>
</evidence>
<sequence>MMASVDARTAAVAGLGERPVVVQQETGLPQEVTEATLSLTDMTLEQARARLQEMQSYNMSLRDNLREHNKVMKEQFEALSDWRKRETGKFEQTKALITALRAENQELQLKVMTLEDKTKDLSSQVQSLEKEKGHLLRQKAFSDQRAINIEKQAEEQGIVGLEASGGDDVSDAVVFVATADKEQMILDLECSVAQKNERIATLRAELLKKEEEVGKFRDSTKQLLKDMESQQKLKEAVEGENRTLQSQILQAEHKLHQHMQSVIQTTKREIQVDQMFGPVSTEMQPALGRGEGGAAGGQDVSENWKDLGQLTFRQGSSEVLDTVEKMAAKMEEERRSKAQVVLQVEQLQAQLKELSVKNNNTEQQLQEARQEVQATAARLGAEYETKLMEVARQSSVQGTRSIQASNTEDLSIMRSQVLTLIKEVDEKQNNLSAAMAAISTKDGRIRELEESNHNLQKDYRTHWQETHSLIQNLRLQLGEQHRAQQENSLIKRQHHQLQMSFNEIVSEYRELVDMVEANKADMHGQSPHNSKELMEELNRLTAQVMAADEAIALRDEQITRLKRAHNTTTNHEEEIQLLKMQAELYKNDFDAERESRTRLAEERDKLAEEMKALHERHRQLELEMDQRQISDIQRRVWAGGQARMATPPTVPHPDYPGRLRTTPPLAQDFRQAGAGGGFYTGMGRMNTPPPNPAPPQGEEEEPQSLRRYDCPACNAVFPDQDSLQLHVGDCLERQ</sequence>
<feature type="coiled-coil region" evidence="8">
    <location>
        <begin position="185"/>
        <end position="254"/>
    </location>
</feature>
<feature type="domain" description="CCHC NOA-type" evidence="10">
    <location>
        <begin position="702"/>
        <end position="732"/>
    </location>
</feature>
<dbReference type="PROSITE" id="PS51801">
    <property type="entry name" value="ZF_CCHC_NOA"/>
    <property type="match status" value="1"/>
</dbReference>
<evidence type="ECO:0000256" key="7">
    <source>
        <dbReference type="PROSITE-ProRule" id="PRU01142"/>
    </source>
</evidence>